<keyword evidence="6" id="KW-0326">Glycosidase</keyword>
<dbReference type="RefSeq" id="WP_084425808.1">
    <property type="nucleotide sequence ID" value="NZ_FWXV01000002.1"/>
</dbReference>
<evidence type="ECO:0000256" key="3">
    <source>
        <dbReference type="ARBA" id="ARBA00012780"/>
    </source>
</evidence>
<dbReference type="PROSITE" id="PS52008">
    <property type="entry name" value="GH81"/>
    <property type="match status" value="1"/>
</dbReference>
<dbReference type="EMBL" id="FWXV01000002">
    <property type="protein sequence ID" value="SMC85304.1"/>
    <property type="molecule type" value="Genomic_DNA"/>
</dbReference>
<comment type="catalytic activity">
    <reaction evidence="1">
        <text>Hydrolysis of (1-&gt;3)-beta-D-glucosidic linkages in (1-&gt;3)-beta-D-glucans.</text>
        <dbReference type="EC" id="3.2.1.39"/>
    </reaction>
</comment>
<evidence type="ECO:0000256" key="8">
    <source>
        <dbReference type="ARBA" id="ARBA00023326"/>
    </source>
</evidence>
<keyword evidence="13" id="KW-1185">Reference proteome</keyword>
<feature type="domain" description="Glycosyl hydrolase family 81 C-terminal" evidence="11">
    <location>
        <begin position="391"/>
        <end position="700"/>
    </location>
</feature>
<evidence type="ECO:0000256" key="10">
    <source>
        <dbReference type="SAM" id="SignalP"/>
    </source>
</evidence>
<feature type="chain" id="PRO_5039450054" description="glucan endo-1,3-beta-D-glucosidase" evidence="10">
    <location>
        <begin position="33"/>
        <end position="950"/>
    </location>
</feature>
<dbReference type="OrthoDB" id="5480482at2"/>
<comment type="similarity">
    <text evidence="2">Belongs to the glycosyl hydrolase 81 family.</text>
</comment>
<name>A0A1W2CJZ9_KIBAR</name>
<keyword evidence="10" id="KW-0732">Signal</keyword>
<keyword evidence="4" id="KW-0378">Hydrolase</keyword>
<dbReference type="InterPro" id="IPR040720">
    <property type="entry name" value="GH81_C"/>
</dbReference>
<feature type="region of interest" description="Disordered" evidence="9">
    <location>
        <begin position="771"/>
        <end position="793"/>
    </location>
</feature>
<dbReference type="InterPro" id="IPR005200">
    <property type="entry name" value="Endo-beta-glucanase"/>
</dbReference>
<proteinExistence type="inferred from homology"/>
<dbReference type="PANTHER" id="PTHR31983:SF0">
    <property type="entry name" value="GLUCAN ENDO-1,3-BETA-D-GLUCOSIDASE 2"/>
    <property type="match status" value="1"/>
</dbReference>
<evidence type="ECO:0000256" key="4">
    <source>
        <dbReference type="ARBA" id="ARBA00022801"/>
    </source>
</evidence>
<evidence type="ECO:0000256" key="9">
    <source>
        <dbReference type="SAM" id="MobiDB-lite"/>
    </source>
</evidence>
<feature type="signal peptide" evidence="10">
    <location>
        <begin position="1"/>
        <end position="32"/>
    </location>
</feature>
<dbReference type="GO" id="GO:0052861">
    <property type="term" value="F:endo-1,3(4)-beta-glucanase activity"/>
    <property type="evidence" value="ECO:0007669"/>
    <property type="project" value="InterPro"/>
</dbReference>
<organism evidence="12 13">
    <name type="scientific">Kibdelosporangium aridum</name>
    <dbReference type="NCBI Taxonomy" id="2030"/>
    <lineage>
        <taxon>Bacteria</taxon>
        <taxon>Bacillati</taxon>
        <taxon>Actinomycetota</taxon>
        <taxon>Actinomycetes</taxon>
        <taxon>Pseudonocardiales</taxon>
        <taxon>Pseudonocardiaceae</taxon>
        <taxon>Kibdelosporangium</taxon>
    </lineage>
</organism>
<feature type="compositionally biased region" description="Pro residues" evidence="9">
    <location>
        <begin position="780"/>
        <end position="790"/>
    </location>
</feature>
<evidence type="ECO:0000256" key="7">
    <source>
        <dbReference type="ARBA" id="ARBA00023316"/>
    </source>
</evidence>
<keyword evidence="7" id="KW-0961">Cell wall biogenesis/degradation</keyword>
<reference evidence="12 13" key="1">
    <citation type="submission" date="2017-04" db="EMBL/GenBank/DDBJ databases">
        <authorList>
            <person name="Afonso C.L."/>
            <person name="Miller P.J."/>
            <person name="Scott M.A."/>
            <person name="Spackman E."/>
            <person name="Goraichik I."/>
            <person name="Dimitrov K.M."/>
            <person name="Suarez D.L."/>
            <person name="Swayne D.E."/>
        </authorList>
    </citation>
    <scope>NUCLEOTIDE SEQUENCE [LARGE SCALE GENOMIC DNA]</scope>
    <source>
        <strain evidence="12 13">DSM 43828</strain>
    </source>
</reference>
<dbReference type="GO" id="GO:0071555">
    <property type="term" value="P:cell wall organization"/>
    <property type="evidence" value="ECO:0007669"/>
    <property type="project" value="UniProtKB-KW"/>
</dbReference>
<evidence type="ECO:0000256" key="1">
    <source>
        <dbReference type="ARBA" id="ARBA00000382"/>
    </source>
</evidence>
<sequence length="950" mass="100362">MPPAMRQALTATVTVFALAISFVLFTSHNNTANATSVGAGGYLDTLPGAGPTGCGSIGSNARTFVTGNAPAGGVPTNDWWSSLLWKRNDCAGSDNLSAHPLSLKATTGGLGVDYPTTPTITGSATSVGEYHFEHSTDFTIGVAGLSATALVDGWSDWIVKASWANAGRSLKTTIGHGVPFVYAEATGADAQLAFQSAPTVWSNSGKTLGVTINGHDYALFAPTGATWTVSGATISSTLAGRGYFSIAVLPTTPQSSNTERTNLLNAFAPYAYSFITGTNVSWTFDEATSRLTTTYAFTTQAREGSTTSTVAALYPHLWKNLAGGTPIANTYISPRGSMRVLTNITSFQTNMVYRGVLPELPAVGMTGADLTTLNNELNAAGAGDPFAGFGNDTYWTGKGLGRAARLAEIADLVGNTAVRDKMLSAIKSRLTDWFTATPGKTARVFGYNSSWGTLIGYPASYGSDQELNDHHFHYGYYIAAAATLAKYDPTWASPSQYGGMVDVLIRDANNYDRNDRRFPFLRDFDIFAGHDWASGHANFFAGNNQESSSEGMNFDAALIQFGQATGNRTIRDAGIFQYVTQAAAIAEYWHDNTNSNFPAAFPHNTVGMVWGNGGAYATWFSAEPEMIHGINMLPITGGSLYLGYNPGYITSNLQEMRTVKPSAPTVWRDIIWEFQALSQPDAALQAWRSTSYSPEEGESRAHTFHWLRNLAALGQVDTSVTANTPLYAVFTKNGARTYVASNRSTAQITVNFSTGVSLTVQPGRTATTGAITWQGGSGPGTPPPTDPPPGGGSSTFFVNTNALSTTAGTSGTSAVISSAGGANWDGTPHNPVTYTACGFTGTYDSSKTTQFSLGVDAGTGVGAGVQARISYAPTGSTYTRTETYNYFATDPVNGWETYTQGAGQRASSGSPQSFSNGCVRLEVWNAIGNVATSLRVNDGQSKIVIPFTPA</sequence>
<evidence type="ECO:0000256" key="2">
    <source>
        <dbReference type="ARBA" id="ARBA00010730"/>
    </source>
</evidence>
<accession>A0A1W2CJZ9</accession>
<dbReference type="Pfam" id="PF17652">
    <property type="entry name" value="Glyco_hydro81C"/>
    <property type="match status" value="1"/>
</dbReference>
<protein>
    <recommendedName>
        <fullName evidence="3">glucan endo-1,3-beta-D-glucosidase</fullName>
        <ecNumber evidence="3">3.2.1.39</ecNumber>
    </recommendedName>
</protein>
<evidence type="ECO:0000259" key="11">
    <source>
        <dbReference type="Pfam" id="PF17652"/>
    </source>
</evidence>
<evidence type="ECO:0000313" key="12">
    <source>
        <dbReference type="EMBL" id="SMC85304.1"/>
    </source>
</evidence>
<dbReference type="GO" id="GO:0000272">
    <property type="term" value="P:polysaccharide catabolic process"/>
    <property type="evidence" value="ECO:0007669"/>
    <property type="project" value="UniProtKB-KW"/>
</dbReference>
<evidence type="ECO:0000256" key="5">
    <source>
        <dbReference type="ARBA" id="ARBA00023277"/>
    </source>
</evidence>
<keyword evidence="8" id="KW-0624">Polysaccharide degradation</keyword>
<dbReference type="EC" id="3.2.1.39" evidence="3"/>
<evidence type="ECO:0000256" key="6">
    <source>
        <dbReference type="ARBA" id="ARBA00023295"/>
    </source>
</evidence>
<dbReference type="Gene3D" id="2.70.98.30">
    <property type="entry name" value="Golgi alpha-mannosidase II, domain 4"/>
    <property type="match status" value="1"/>
</dbReference>
<gene>
    <name evidence="12" type="ORF">SAMN05661093_02109</name>
</gene>
<dbReference type="AlphaFoldDB" id="A0A1W2CJZ9"/>
<evidence type="ECO:0000313" key="13">
    <source>
        <dbReference type="Proteomes" id="UP000192674"/>
    </source>
</evidence>
<dbReference type="Proteomes" id="UP000192674">
    <property type="component" value="Unassembled WGS sequence"/>
</dbReference>
<keyword evidence="5" id="KW-0119">Carbohydrate metabolism</keyword>
<dbReference type="PANTHER" id="PTHR31983">
    <property type="entry name" value="ENDO-1,3(4)-BETA-GLUCANASE 1"/>
    <property type="match status" value="1"/>
</dbReference>
<dbReference type="GO" id="GO:0042973">
    <property type="term" value="F:glucan endo-1,3-beta-D-glucosidase activity"/>
    <property type="evidence" value="ECO:0007669"/>
    <property type="project" value="UniProtKB-EC"/>
</dbReference>